<gene>
    <name evidence="2" type="ORF">LTRI10_LOCUS49212</name>
</gene>
<evidence type="ECO:0000313" key="3">
    <source>
        <dbReference type="Proteomes" id="UP001497516"/>
    </source>
</evidence>
<protein>
    <submittedName>
        <fullName evidence="2">Uncharacterized protein</fullName>
    </submittedName>
</protein>
<dbReference type="Proteomes" id="UP001497516">
    <property type="component" value="Chromosome 9"/>
</dbReference>
<feature type="region of interest" description="Disordered" evidence="1">
    <location>
        <begin position="41"/>
        <end position="94"/>
    </location>
</feature>
<keyword evidence="3" id="KW-1185">Reference proteome</keyword>
<dbReference type="AlphaFoldDB" id="A0AAV2GG76"/>
<name>A0AAV2GG76_9ROSI</name>
<feature type="compositionally biased region" description="Basic and acidic residues" evidence="1">
    <location>
        <begin position="51"/>
        <end position="61"/>
    </location>
</feature>
<feature type="compositionally biased region" description="Acidic residues" evidence="1">
    <location>
        <begin position="74"/>
        <end position="85"/>
    </location>
</feature>
<dbReference type="EMBL" id="OZ034822">
    <property type="protein sequence ID" value="CAL1409740.1"/>
    <property type="molecule type" value="Genomic_DNA"/>
</dbReference>
<organism evidence="2 3">
    <name type="scientific">Linum trigynum</name>
    <dbReference type="NCBI Taxonomy" id="586398"/>
    <lineage>
        <taxon>Eukaryota</taxon>
        <taxon>Viridiplantae</taxon>
        <taxon>Streptophyta</taxon>
        <taxon>Embryophyta</taxon>
        <taxon>Tracheophyta</taxon>
        <taxon>Spermatophyta</taxon>
        <taxon>Magnoliopsida</taxon>
        <taxon>eudicotyledons</taxon>
        <taxon>Gunneridae</taxon>
        <taxon>Pentapetalae</taxon>
        <taxon>rosids</taxon>
        <taxon>fabids</taxon>
        <taxon>Malpighiales</taxon>
        <taxon>Linaceae</taxon>
        <taxon>Linum</taxon>
    </lineage>
</organism>
<evidence type="ECO:0000313" key="2">
    <source>
        <dbReference type="EMBL" id="CAL1409740.1"/>
    </source>
</evidence>
<reference evidence="2 3" key="1">
    <citation type="submission" date="2024-04" db="EMBL/GenBank/DDBJ databases">
        <authorList>
            <person name="Fracassetti M."/>
        </authorList>
    </citation>
    <scope>NUCLEOTIDE SEQUENCE [LARGE SCALE GENOMIC DNA]</scope>
</reference>
<proteinExistence type="predicted"/>
<accession>A0AAV2GG76</accession>
<sequence>MSKWAANDVVAATKRCGEAAKTVPPMEDELRKKLQQSIDYWSPEAMRRRREGKDAKNEGLIKKQPPTMDKDATDETTGEAEVTDVDELKKKEIM</sequence>
<evidence type="ECO:0000256" key="1">
    <source>
        <dbReference type="SAM" id="MobiDB-lite"/>
    </source>
</evidence>